<dbReference type="GO" id="GO:0019843">
    <property type="term" value="F:rRNA binding"/>
    <property type="evidence" value="ECO:0007669"/>
    <property type="project" value="UniProtKB-UniRule"/>
</dbReference>
<proteinExistence type="inferred from homology"/>
<keyword evidence="2 5" id="KW-0699">rRNA-binding</keyword>
<dbReference type="RefSeq" id="WP_131748670.1">
    <property type="nucleotide sequence ID" value="NZ_CAACYI010000001.1"/>
</dbReference>
<organism evidence="7 8">
    <name type="scientific">Urinicoccus massiliensis</name>
    <dbReference type="NCBI Taxonomy" id="1723382"/>
    <lineage>
        <taxon>Bacteria</taxon>
        <taxon>Bacillati</taxon>
        <taxon>Bacillota</taxon>
        <taxon>Tissierellia</taxon>
        <taxon>Tissierellales</taxon>
        <taxon>Peptoniphilaceae</taxon>
        <taxon>Urinicoccus</taxon>
    </lineage>
</organism>
<evidence type="ECO:0000256" key="4">
    <source>
        <dbReference type="ARBA" id="ARBA00022917"/>
    </source>
</evidence>
<dbReference type="SUPFAM" id="SSF55174">
    <property type="entry name" value="Alpha-L RNA-binding motif"/>
    <property type="match status" value="1"/>
</dbReference>
<dbReference type="HAMAP" id="MF_00871">
    <property type="entry name" value="RqcP"/>
    <property type="match status" value="1"/>
</dbReference>
<name>A0A8H2R0Z5_9FIRM</name>
<protein>
    <recommendedName>
        <fullName evidence="5">RQC P-site tRNA stabilizing factor</fullName>
        <shortName evidence="5">RqcP</shortName>
    </recommendedName>
    <alternativeName>
        <fullName evidence="5">Ribosome-associated protein quality control protein P</fullName>
    </alternativeName>
</protein>
<evidence type="ECO:0000256" key="3">
    <source>
        <dbReference type="ARBA" id="ARBA00022884"/>
    </source>
</evidence>
<gene>
    <name evidence="5" type="primary">rqcP</name>
    <name evidence="7" type="ORF">NCTC13150_00670</name>
</gene>
<keyword evidence="8" id="KW-1185">Reference proteome</keyword>
<dbReference type="InterPro" id="IPR025490">
    <property type="entry name" value="RqcP"/>
</dbReference>
<reference evidence="7 8" key="1">
    <citation type="submission" date="2019-02" db="EMBL/GenBank/DDBJ databases">
        <authorList>
            <consortium name="Pathogen Informatics"/>
        </authorList>
    </citation>
    <scope>NUCLEOTIDE SEQUENCE [LARGE SCALE GENOMIC DNA]</scope>
    <source>
        <strain evidence="7 8">3012STDY7089603</strain>
    </source>
</reference>
<comment type="similarity">
    <text evidence="5">Belongs to the RqcP family.</text>
</comment>
<evidence type="ECO:0000256" key="1">
    <source>
        <dbReference type="ARBA" id="ARBA00022555"/>
    </source>
</evidence>
<sequence length="79" mass="9044">MRIDKFLKISRLIKRRTVAKEACEWGRIKINDKTAKPGDDVKIGDIIEISLGQGDFKCRVVDLREHVGKNEAQSLYESL</sequence>
<evidence type="ECO:0000313" key="7">
    <source>
        <dbReference type="EMBL" id="VFB16153.1"/>
    </source>
</evidence>
<dbReference type="InterPro" id="IPR002942">
    <property type="entry name" value="S4_RNA-bd"/>
</dbReference>
<dbReference type="PROSITE" id="PS50889">
    <property type="entry name" value="S4"/>
    <property type="match status" value="1"/>
</dbReference>
<dbReference type="GO" id="GO:0000049">
    <property type="term" value="F:tRNA binding"/>
    <property type="evidence" value="ECO:0007669"/>
    <property type="project" value="UniProtKB-UniRule"/>
</dbReference>
<dbReference type="SMART" id="SM00363">
    <property type="entry name" value="S4"/>
    <property type="match status" value="1"/>
</dbReference>
<dbReference type="Gene3D" id="3.10.290.10">
    <property type="entry name" value="RNA-binding S4 domain"/>
    <property type="match status" value="1"/>
</dbReference>
<dbReference type="GO" id="GO:0043023">
    <property type="term" value="F:ribosomal large subunit binding"/>
    <property type="evidence" value="ECO:0007669"/>
    <property type="project" value="UniProtKB-UniRule"/>
</dbReference>
<dbReference type="PIRSF" id="PIRSF038881">
    <property type="entry name" value="RNAbp_HP1423"/>
    <property type="match status" value="1"/>
</dbReference>
<accession>A0A8H2R0Z5</accession>
<dbReference type="Proteomes" id="UP000377798">
    <property type="component" value="Unassembled WGS sequence"/>
</dbReference>
<evidence type="ECO:0000256" key="5">
    <source>
        <dbReference type="HAMAP-Rule" id="MF_00871"/>
    </source>
</evidence>
<dbReference type="Pfam" id="PF01479">
    <property type="entry name" value="S4"/>
    <property type="match status" value="1"/>
</dbReference>
<dbReference type="InterPro" id="IPR036986">
    <property type="entry name" value="S4_RNA-bd_sf"/>
</dbReference>
<feature type="domain" description="RNA-binding S4" evidence="6">
    <location>
        <begin position="1"/>
        <end position="65"/>
    </location>
</feature>
<evidence type="ECO:0000256" key="2">
    <source>
        <dbReference type="ARBA" id="ARBA00022730"/>
    </source>
</evidence>
<keyword evidence="4 5" id="KW-0648">Protein biosynthesis</keyword>
<evidence type="ECO:0000313" key="8">
    <source>
        <dbReference type="Proteomes" id="UP000377798"/>
    </source>
</evidence>
<keyword evidence="1 5" id="KW-0820">tRNA-binding</keyword>
<comment type="subunit">
    <text evidence="5">Associates with stalled 50S ribosomal subunits. Binds to RqcH, 23S rRNA and the P-site tRNA. Does not require RqcH for association with 50S subunits.</text>
</comment>
<comment type="function">
    <text evidence="5">Key component of the ribosome quality control system (RQC), a ribosome-associated complex that mediates the extraction of incompletely synthesized nascent chains from stalled ribosomes and their subsequent degradation. RqcH recruits Ala-charged tRNA, and with RqcP directs the elongation of stalled nascent chains on 50S ribosomal subunits, leading to non-templated C-terminal alanine extensions (Ala tail). The Ala tail promotes nascent chain degradation. RqcP is associated with the translocation-like movement of the peptidyl-tRNA from the A-site into the P-site.</text>
</comment>
<keyword evidence="3 5" id="KW-0694">RNA-binding</keyword>
<comment type="caution">
    <text evidence="7">The sequence shown here is derived from an EMBL/GenBank/DDBJ whole genome shotgun (WGS) entry which is preliminary data.</text>
</comment>
<evidence type="ECO:0000259" key="6">
    <source>
        <dbReference type="SMART" id="SM00363"/>
    </source>
</evidence>
<dbReference type="GO" id="GO:0072344">
    <property type="term" value="P:rescue of stalled ribosome"/>
    <property type="evidence" value="ECO:0007669"/>
    <property type="project" value="UniProtKB-UniRule"/>
</dbReference>
<dbReference type="EMBL" id="CAACYI010000001">
    <property type="protein sequence ID" value="VFB16153.1"/>
    <property type="molecule type" value="Genomic_DNA"/>
</dbReference>
<dbReference type="CDD" id="cd00165">
    <property type="entry name" value="S4"/>
    <property type="match status" value="1"/>
</dbReference>
<dbReference type="AlphaFoldDB" id="A0A8H2R0Z5"/>